<dbReference type="EMBL" id="CAJOBD010029101">
    <property type="protein sequence ID" value="CAF4277522.1"/>
    <property type="molecule type" value="Genomic_DNA"/>
</dbReference>
<reference evidence="2" key="1">
    <citation type="submission" date="2021-02" db="EMBL/GenBank/DDBJ databases">
        <authorList>
            <person name="Nowell W R."/>
        </authorList>
    </citation>
    <scope>NUCLEOTIDE SEQUENCE</scope>
</reference>
<gene>
    <name evidence="2" type="ORF">JBS370_LOCUS39643</name>
</gene>
<feature type="region of interest" description="Disordered" evidence="1">
    <location>
        <begin position="81"/>
        <end position="105"/>
    </location>
</feature>
<evidence type="ECO:0000313" key="2">
    <source>
        <dbReference type="EMBL" id="CAF4277522.1"/>
    </source>
</evidence>
<name>A0A820GGK8_9BILA</name>
<dbReference type="Proteomes" id="UP000663836">
    <property type="component" value="Unassembled WGS sequence"/>
</dbReference>
<comment type="caution">
    <text evidence="2">The sequence shown here is derived from an EMBL/GenBank/DDBJ whole genome shotgun (WGS) entry which is preliminary data.</text>
</comment>
<evidence type="ECO:0000256" key="1">
    <source>
        <dbReference type="SAM" id="MobiDB-lite"/>
    </source>
</evidence>
<evidence type="ECO:0000313" key="3">
    <source>
        <dbReference type="Proteomes" id="UP000663836"/>
    </source>
</evidence>
<feature type="non-terminal residue" evidence="2">
    <location>
        <position position="1"/>
    </location>
</feature>
<accession>A0A820GGK8</accession>
<proteinExistence type="predicted"/>
<protein>
    <submittedName>
        <fullName evidence="2">Uncharacterized protein</fullName>
    </submittedName>
</protein>
<organism evidence="2 3">
    <name type="scientific">Rotaria sordida</name>
    <dbReference type="NCBI Taxonomy" id="392033"/>
    <lineage>
        <taxon>Eukaryota</taxon>
        <taxon>Metazoa</taxon>
        <taxon>Spiralia</taxon>
        <taxon>Gnathifera</taxon>
        <taxon>Rotifera</taxon>
        <taxon>Eurotatoria</taxon>
        <taxon>Bdelloidea</taxon>
        <taxon>Philodinida</taxon>
        <taxon>Philodinidae</taxon>
        <taxon>Rotaria</taxon>
    </lineage>
</organism>
<sequence>MFTYWFSYFLDLDESVCKRRVYFFEEKQSLLNNGLNSICHPYTTQFNGQTPLSQIIASGPSHEVNTSSTLLDSFCTKRRQHSTIVSSPSSSSKRGVLPKSATSIM</sequence>
<dbReference type="AlphaFoldDB" id="A0A820GGK8"/>